<proteinExistence type="inferred from homology"/>
<dbReference type="SMART" id="SM00239">
    <property type="entry name" value="C2"/>
    <property type="match status" value="2"/>
</dbReference>
<organism evidence="5 6">
    <name type="scientific">Clavelina lepadiformis</name>
    <name type="common">Light-bulb sea squirt</name>
    <name type="synonym">Ascidia lepadiformis</name>
    <dbReference type="NCBI Taxonomy" id="159417"/>
    <lineage>
        <taxon>Eukaryota</taxon>
        <taxon>Metazoa</taxon>
        <taxon>Chordata</taxon>
        <taxon>Tunicata</taxon>
        <taxon>Ascidiacea</taxon>
        <taxon>Aplousobranchia</taxon>
        <taxon>Clavelinidae</taxon>
        <taxon>Clavelina</taxon>
    </lineage>
</organism>
<evidence type="ECO:0000313" key="6">
    <source>
        <dbReference type="Proteomes" id="UP001642483"/>
    </source>
</evidence>
<dbReference type="EMBL" id="CAWYQH010000163">
    <property type="protein sequence ID" value="CAK8696991.1"/>
    <property type="molecule type" value="Genomic_DNA"/>
</dbReference>
<protein>
    <recommendedName>
        <fullName evidence="4">C2 domain-containing protein</fullName>
    </recommendedName>
</protein>
<dbReference type="Gene3D" id="2.60.40.150">
    <property type="entry name" value="C2 domain"/>
    <property type="match status" value="2"/>
</dbReference>
<evidence type="ECO:0000256" key="3">
    <source>
        <dbReference type="SAM" id="MobiDB-lite"/>
    </source>
</evidence>
<feature type="region of interest" description="Disordered" evidence="3">
    <location>
        <begin position="105"/>
        <end position="129"/>
    </location>
</feature>
<sequence length="484" mass="53714">MFKSAFRQIWQNGASDVIEYGEKSDNEIGTHTGHIPITRIHPVANNGQPSTPPSAPRSPAIGRAFQGDVIPFVVPPLSKMRISQSYQLQPVQPTFKRDRVSIESRGTLNQSDDGSSVGSENSLSGTPVLPRVSQASSLTGFSVDSTFSECNSLAAFQSRNTPLGRFDPKLYICSEAVDTDLHQSRCGRVWFSMVYDGAVESLTVKVLKVKQLPPREHNNSPRDSIVKLFLLPDERISQQTKVRMRNNNPTFNETFVFQVSSSEIRKRTLRLSVFDTDKKKSTRSLLGHALISLNDIDPSKVNEVVWRDLDDIAHPGDIGGSLGELHIAITYFPNLDRLGVVVLEAKNLCKLDLEATGVYVKVSLKQGHQVIKTKKTTTKDGLSDPQFNESFAFKVSAKDIDQTCLFFNVVTTGGKGAIYKMTSTLKNTVTKGHFGASEHKYGRVAIGSYMYCRGGQLLHWQEIMAQPRKSVARWHTLSEIIVNE</sequence>
<dbReference type="PANTHER" id="PTHR10024">
    <property type="entry name" value="SYNAPTOTAGMIN"/>
    <property type="match status" value="1"/>
</dbReference>
<evidence type="ECO:0000259" key="4">
    <source>
        <dbReference type="PROSITE" id="PS50004"/>
    </source>
</evidence>
<dbReference type="CDD" id="cd08390">
    <property type="entry name" value="C2A_Synaptotagmin-15-17"/>
    <property type="match status" value="1"/>
</dbReference>
<evidence type="ECO:0000256" key="1">
    <source>
        <dbReference type="ARBA" id="ARBA00006996"/>
    </source>
</evidence>
<gene>
    <name evidence="5" type="ORF">CVLEPA_LOCUS30285</name>
</gene>
<keyword evidence="2" id="KW-0677">Repeat</keyword>
<dbReference type="InterPro" id="IPR047897">
    <property type="entry name" value="Synaptotagmin-15/17_C2A"/>
</dbReference>
<dbReference type="Proteomes" id="UP001642483">
    <property type="component" value="Unassembled WGS sequence"/>
</dbReference>
<feature type="domain" description="C2" evidence="4">
    <location>
        <begin position="185"/>
        <end position="307"/>
    </location>
</feature>
<dbReference type="Pfam" id="PF00168">
    <property type="entry name" value="C2"/>
    <property type="match status" value="2"/>
</dbReference>
<feature type="domain" description="C2" evidence="4">
    <location>
        <begin position="321"/>
        <end position="475"/>
    </location>
</feature>
<dbReference type="PANTHER" id="PTHR10024:SF377">
    <property type="entry name" value="SYNAPTOTAGMIN-15-LIKE ISOFORM X1"/>
    <property type="match status" value="1"/>
</dbReference>
<comment type="caution">
    <text evidence="5">The sequence shown here is derived from an EMBL/GenBank/DDBJ whole genome shotgun (WGS) entry which is preliminary data.</text>
</comment>
<dbReference type="InterPro" id="IPR000008">
    <property type="entry name" value="C2_dom"/>
</dbReference>
<dbReference type="PROSITE" id="PS50004">
    <property type="entry name" value="C2"/>
    <property type="match status" value="2"/>
</dbReference>
<evidence type="ECO:0000256" key="2">
    <source>
        <dbReference type="ARBA" id="ARBA00022737"/>
    </source>
</evidence>
<reference evidence="5 6" key="1">
    <citation type="submission" date="2024-02" db="EMBL/GenBank/DDBJ databases">
        <authorList>
            <person name="Daric V."/>
            <person name="Darras S."/>
        </authorList>
    </citation>
    <scope>NUCLEOTIDE SEQUENCE [LARGE SCALE GENOMIC DNA]</scope>
</reference>
<dbReference type="InterPro" id="IPR035892">
    <property type="entry name" value="C2_domain_sf"/>
</dbReference>
<evidence type="ECO:0000313" key="5">
    <source>
        <dbReference type="EMBL" id="CAK8696991.1"/>
    </source>
</evidence>
<dbReference type="SUPFAM" id="SSF49562">
    <property type="entry name" value="C2 domain (Calcium/lipid-binding domain, CaLB)"/>
    <property type="match status" value="2"/>
</dbReference>
<comment type="similarity">
    <text evidence="1">Belongs to the synaptotagmin family.</text>
</comment>
<keyword evidence="6" id="KW-1185">Reference proteome</keyword>
<name>A0ABP0H181_CLALP</name>
<accession>A0ABP0H181</accession>
<feature type="compositionally biased region" description="Polar residues" evidence="3">
    <location>
        <begin position="105"/>
        <end position="125"/>
    </location>
</feature>